<dbReference type="GO" id="GO:0005737">
    <property type="term" value="C:cytoplasm"/>
    <property type="evidence" value="ECO:0007669"/>
    <property type="project" value="TreeGrafter"/>
</dbReference>
<dbReference type="Gene3D" id="3.50.50.60">
    <property type="entry name" value="FAD/NAD(P)-binding domain"/>
    <property type="match status" value="1"/>
</dbReference>
<protein>
    <recommendedName>
        <fullName evidence="2">FAD/NAD(P)-binding domain-containing protein</fullName>
    </recommendedName>
</protein>
<dbReference type="PRINTS" id="PR00411">
    <property type="entry name" value="PNDRDTASEI"/>
</dbReference>
<dbReference type="AlphaFoldDB" id="A0A2R6NV81"/>
<comment type="caution">
    <text evidence="3">The sequence shown here is derived from an EMBL/GenBank/DDBJ whole genome shotgun (WGS) entry which is preliminary data.</text>
</comment>
<dbReference type="PRINTS" id="PR00368">
    <property type="entry name" value="FADPNR"/>
</dbReference>
<proteinExistence type="predicted"/>
<dbReference type="Pfam" id="PF07992">
    <property type="entry name" value="Pyr_redox_2"/>
    <property type="match status" value="1"/>
</dbReference>
<dbReference type="InterPro" id="IPR036188">
    <property type="entry name" value="FAD/NAD-bd_sf"/>
</dbReference>
<sequence>MVCKTVVVLGASYGGSHAAQILAQELPDNWRVVLVDRNSHYNHLYALPRFAVLPEHAHKAFIPYDNIFGGPSNGQAAEPATSSRQILLHAHVTSLQSHSLTLSRAFPQYGIEGDVPRLHFDYLVYALGSHLPAPINLWGPVGDDIAPLLDVGTKAGGIDWLKRFRSRIEQAGSVLVVGGGALGIQYATDIAEVFPTKSVTLLHSRDRLLPRFDENMHEEIVSALSSLNVTTVLGERLDLGSIGQTSKAKDGTMEGVVRTVSGREIRASIVLLCTGQTPNTAMLQAIMPDSVVSSGPSKGMVRVKRSMQIAVPRLSTKPESRFSDEPVQLLSRLSLTGSASDARETDTEVDDDDDDAHLDVPCAHMFAIGDAADAFGAINAGHTAYYQGEVAARNIVKLIIASERKGDAGKEVSSDFELDRYVPGQPAIKISLGLVCPFPCYVIVSLPTNTHRLQTQSLYQVDGVVGKKLDAAEDLDAPLMWKFCGIEADEDGMFL</sequence>
<dbReference type="Proteomes" id="UP000186601">
    <property type="component" value="Unassembled WGS sequence"/>
</dbReference>
<dbReference type="SUPFAM" id="SSF51905">
    <property type="entry name" value="FAD/NAD(P)-binding domain"/>
    <property type="match status" value="1"/>
</dbReference>
<keyword evidence="4" id="KW-1185">Reference proteome</keyword>
<dbReference type="OrthoDB" id="202203at2759"/>
<dbReference type="GO" id="GO:0050660">
    <property type="term" value="F:flavin adenine dinucleotide binding"/>
    <property type="evidence" value="ECO:0007669"/>
    <property type="project" value="TreeGrafter"/>
</dbReference>
<feature type="domain" description="FAD/NAD(P)-binding" evidence="2">
    <location>
        <begin position="5"/>
        <end position="312"/>
    </location>
</feature>
<name>A0A2R6NV81_9APHY</name>
<evidence type="ECO:0000313" key="4">
    <source>
        <dbReference type="Proteomes" id="UP000186601"/>
    </source>
</evidence>
<dbReference type="InterPro" id="IPR023753">
    <property type="entry name" value="FAD/NAD-binding_dom"/>
</dbReference>
<evidence type="ECO:0000313" key="3">
    <source>
        <dbReference type="EMBL" id="PSR77433.1"/>
    </source>
</evidence>
<evidence type="ECO:0000259" key="2">
    <source>
        <dbReference type="Pfam" id="PF07992"/>
    </source>
</evidence>
<gene>
    <name evidence="3" type="ORF">PHLCEN_2v7864</name>
</gene>
<dbReference type="PANTHER" id="PTHR43735">
    <property type="entry name" value="APOPTOSIS-INDUCING FACTOR 1"/>
    <property type="match status" value="1"/>
</dbReference>
<dbReference type="PANTHER" id="PTHR43735:SF2">
    <property type="entry name" value="FE-REGULATED PROTEIN 8"/>
    <property type="match status" value="1"/>
</dbReference>
<dbReference type="Gene3D" id="3.50.50.100">
    <property type="match status" value="1"/>
</dbReference>
<reference evidence="3 4" key="1">
    <citation type="submission" date="2018-02" db="EMBL/GenBank/DDBJ databases">
        <title>Genome sequence of the basidiomycete white-rot fungus Phlebia centrifuga.</title>
        <authorList>
            <person name="Granchi Z."/>
            <person name="Peng M."/>
            <person name="de Vries R.P."/>
            <person name="Hilden K."/>
            <person name="Makela M.R."/>
            <person name="Grigoriev I."/>
            <person name="Riley R."/>
        </authorList>
    </citation>
    <scope>NUCLEOTIDE SEQUENCE [LARGE SCALE GENOMIC DNA]</scope>
    <source>
        <strain evidence="3 4">FBCC195</strain>
    </source>
</reference>
<accession>A0A2R6NV81</accession>
<dbReference type="EMBL" id="MLYV02000794">
    <property type="protein sequence ID" value="PSR77433.1"/>
    <property type="molecule type" value="Genomic_DNA"/>
</dbReference>
<feature type="region of interest" description="Disordered" evidence="1">
    <location>
        <begin position="335"/>
        <end position="354"/>
    </location>
</feature>
<dbReference type="STRING" id="98765.A0A2R6NV81"/>
<dbReference type="GO" id="GO:0004174">
    <property type="term" value="F:electron-transferring-flavoprotein dehydrogenase activity"/>
    <property type="evidence" value="ECO:0007669"/>
    <property type="project" value="TreeGrafter"/>
</dbReference>
<organism evidence="3 4">
    <name type="scientific">Hermanssonia centrifuga</name>
    <dbReference type="NCBI Taxonomy" id="98765"/>
    <lineage>
        <taxon>Eukaryota</taxon>
        <taxon>Fungi</taxon>
        <taxon>Dikarya</taxon>
        <taxon>Basidiomycota</taxon>
        <taxon>Agaricomycotina</taxon>
        <taxon>Agaricomycetes</taxon>
        <taxon>Polyporales</taxon>
        <taxon>Meruliaceae</taxon>
        <taxon>Hermanssonia</taxon>
    </lineage>
</organism>
<evidence type="ECO:0000256" key="1">
    <source>
        <dbReference type="SAM" id="MobiDB-lite"/>
    </source>
</evidence>